<evidence type="ECO:0000256" key="2">
    <source>
        <dbReference type="ARBA" id="ARBA00022490"/>
    </source>
</evidence>
<dbReference type="EMBL" id="VDUZ01000043">
    <property type="protein sequence ID" value="TXL71490.1"/>
    <property type="molecule type" value="Genomic_DNA"/>
</dbReference>
<organism evidence="14 15">
    <name type="scientific">Vineibacter terrae</name>
    <dbReference type="NCBI Taxonomy" id="2586908"/>
    <lineage>
        <taxon>Bacteria</taxon>
        <taxon>Pseudomonadati</taxon>
        <taxon>Pseudomonadota</taxon>
        <taxon>Alphaproteobacteria</taxon>
        <taxon>Hyphomicrobiales</taxon>
        <taxon>Vineibacter</taxon>
    </lineage>
</organism>
<dbReference type="SMART" id="SM00862">
    <property type="entry name" value="Trans_reg_C"/>
    <property type="match status" value="1"/>
</dbReference>
<name>A0A5C8PD92_9HYPH</name>
<evidence type="ECO:0000256" key="3">
    <source>
        <dbReference type="ARBA" id="ARBA00022553"/>
    </source>
</evidence>
<dbReference type="Gene3D" id="6.10.250.690">
    <property type="match status" value="1"/>
</dbReference>
<evidence type="ECO:0000259" key="13">
    <source>
        <dbReference type="PROSITE" id="PS51755"/>
    </source>
</evidence>
<keyword evidence="8" id="KW-0804">Transcription</keyword>
<keyword evidence="2" id="KW-0963">Cytoplasm</keyword>
<dbReference type="CDD" id="cd00383">
    <property type="entry name" value="trans_reg_C"/>
    <property type="match status" value="1"/>
</dbReference>
<dbReference type="GO" id="GO:0000156">
    <property type="term" value="F:phosphorelay response regulator activity"/>
    <property type="evidence" value="ECO:0007669"/>
    <property type="project" value="TreeGrafter"/>
</dbReference>
<keyword evidence="3 10" id="KW-0597">Phosphoprotein</keyword>
<dbReference type="Proteomes" id="UP000321638">
    <property type="component" value="Unassembled WGS sequence"/>
</dbReference>
<evidence type="ECO:0000256" key="6">
    <source>
        <dbReference type="ARBA" id="ARBA00023125"/>
    </source>
</evidence>
<reference evidence="14 15" key="1">
    <citation type="submission" date="2019-06" db="EMBL/GenBank/DDBJ databases">
        <title>New taxonomy in bacterial strain CC-CFT640, isolated from vineyard.</title>
        <authorList>
            <person name="Lin S.-Y."/>
            <person name="Tsai C.-F."/>
            <person name="Young C.-C."/>
        </authorList>
    </citation>
    <scope>NUCLEOTIDE SEQUENCE [LARGE SCALE GENOMIC DNA]</scope>
    <source>
        <strain evidence="14 15">CC-CFT640</strain>
    </source>
</reference>
<dbReference type="InterPro" id="IPR039420">
    <property type="entry name" value="WalR-like"/>
</dbReference>
<dbReference type="GO" id="GO:0006355">
    <property type="term" value="P:regulation of DNA-templated transcription"/>
    <property type="evidence" value="ECO:0007669"/>
    <property type="project" value="InterPro"/>
</dbReference>
<dbReference type="Pfam" id="PF00072">
    <property type="entry name" value="Response_reg"/>
    <property type="match status" value="1"/>
</dbReference>
<evidence type="ECO:0000256" key="8">
    <source>
        <dbReference type="ARBA" id="ARBA00023163"/>
    </source>
</evidence>
<comment type="caution">
    <text evidence="14">The sequence shown here is derived from an EMBL/GenBank/DDBJ whole genome shotgun (WGS) entry which is preliminary data.</text>
</comment>
<dbReference type="PANTHER" id="PTHR48111">
    <property type="entry name" value="REGULATOR OF RPOS"/>
    <property type="match status" value="1"/>
</dbReference>
<dbReference type="GO" id="GO:0005829">
    <property type="term" value="C:cytosol"/>
    <property type="evidence" value="ECO:0007669"/>
    <property type="project" value="TreeGrafter"/>
</dbReference>
<evidence type="ECO:0000259" key="12">
    <source>
        <dbReference type="PROSITE" id="PS50110"/>
    </source>
</evidence>
<dbReference type="SUPFAM" id="SSF46894">
    <property type="entry name" value="C-terminal effector domain of the bipartite response regulators"/>
    <property type="match status" value="1"/>
</dbReference>
<dbReference type="InterPro" id="IPR001789">
    <property type="entry name" value="Sig_transdc_resp-reg_receiver"/>
</dbReference>
<evidence type="ECO:0000313" key="15">
    <source>
        <dbReference type="Proteomes" id="UP000321638"/>
    </source>
</evidence>
<dbReference type="SUPFAM" id="SSF52172">
    <property type="entry name" value="CheY-like"/>
    <property type="match status" value="1"/>
</dbReference>
<comment type="subcellular location">
    <subcellularLocation>
        <location evidence="1">Cytoplasm</location>
    </subcellularLocation>
</comment>
<dbReference type="InterPro" id="IPR001867">
    <property type="entry name" value="OmpR/PhoB-type_DNA-bd"/>
</dbReference>
<keyword evidence="7" id="KW-0010">Activator</keyword>
<evidence type="ECO:0000256" key="5">
    <source>
        <dbReference type="ARBA" id="ARBA00023015"/>
    </source>
</evidence>
<dbReference type="CDD" id="cd17574">
    <property type="entry name" value="REC_OmpR"/>
    <property type="match status" value="1"/>
</dbReference>
<evidence type="ECO:0000313" key="14">
    <source>
        <dbReference type="EMBL" id="TXL71490.1"/>
    </source>
</evidence>
<evidence type="ECO:0000256" key="9">
    <source>
        <dbReference type="ARBA" id="ARBA00067337"/>
    </source>
</evidence>
<gene>
    <name evidence="14" type="ORF">FHP25_30090</name>
</gene>
<dbReference type="FunFam" id="1.10.10.10:FF:000099">
    <property type="entry name" value="Two-component system response regulator TorR"/>
    <property type="match status" value="1"/>
</dbReference>
<feature type="domain" description="Response regulatory" evidence="12">
    <location>
        <begin position="1"/>
        <end position="102"/>
    </location>
</feature>
<dbReference type="InterPro" id="IPR016032">
    <property type="entry name" value="Sig_transdc_resp-reg_C-effctor"/>
</dbReference>
<dbReference type="GO" id="GO:0000976">
    <property type="term" value="F:transcription cis-regulatory region binding"/>
    <property type="evidence" value="ECO:0007669"/>
    <property type="project" value="TreeGrafter"/>
</dbReference>
<dbReference type="PANTHER" id="PTHR48111:SF4">
    <property type="entry name" value="DNA-BINDING DUAL TRANSCRIPTIONAL REGULATOR OMPR"/>
    <property type="match status" value="1"/>
</dbReference>
<keyword evidence="5" id="KW-0805">Transcription regulation</keyword>
<evidence type="ECO:0000256" key="10">
    <source>
        <dbReference type="PROSITE-ProRule" id="PRU00169"/>
    </source>
</evidence>
<dbReference type="Gene3D" id="1.10.10.10">
    <property type="entry name" value="Winged helix-like DNA-binding domain superfamily/Winged helix DNA-binding domain"/>
    <property type="match status" value="1"/>
</dbReference>
<proteinExistence type="predicted"/>
<dbReference type="SMART" id="SM00448">
    <property type="entry name" value="REC"/>
    <property type="match status" value="1"/>
</dbReference>
<sequence length="222" mass="25149">MIADYLGEHHFRVSTAASGREMARALKASPVDLVILDVQLDDEDGLELVRDLRARSSLPIIVLSGHRRDEVDRVIGLELGADDYLTKPVSLRELLARIRAALRRADAAPKVRPDDRRVRYRFAGWELSLRTRRLTAPSGEAMPLTRGEFNLLVAFLEAPQRVLSREQLLASSRVHDADVFDRSIDVQILRLRRKLEPNPSEPRLIRTERGTGYVFATPVEIL</sequence>
<dbReference type="Pfam" id="PF00486">
    <property type="entry name" value="Trans_reg_C"/>
    <property type="match status" value="1"/>
</dbReference>
<evidence type="ECO:0000256" key="1">
    <source>
        <dbReference type="ARBA" id="ARBA00004496"/>
    </source>
</evidence>
<accession>A0A5C8PD92</accession>
<keyword evidence="4" id="KW-0902">Two-component regulatory system</keyword>
<keyword evidence="15" id="KW-1185">Reference proteome</keyword>
<dbReference type="Gene3D" id="3.40.50.2300">
    <property type="match status" value="1"/>
</dbReference>
<feature type="modified residue" description="4-aspartylphosphate" evidence="10">
    <location>
        <position position="37"/>
    </location>
</feature>
<feature type="DNA-binding region" description="OmpR/PhoB-type" evidence="11">
    <location>
        <begin position="117"/>
        <end position="217"/>
    </location>
</feature>
<evidence type="ECO:0000256" key="7">
    <source>
        <dbReference type="ARBA" id="ARBA00023159"/>
    </source>
</evidence>
<feature type="domain" description="OmpR/PhoB-type" evidence="13">
    <location>
        <begin position="117"/>
        <end position="217"/>
    </location>
</feature>
<evidence type="ECO:0000256" key="11">
    <source>
        <dbReference type="PROSITE-ProRule" id="PRU01091"/>
    </source>
</evidence>
<dbReference type="PROSITE" id="PS50110">
    <property type="entry name" value="RESPONSE_REGULATORY"/>
    <property type="match status" value="1"/>
</dbReference>
<dbReference type="GO" id="GO:0032993">
    <property type="term" value="C:protein-DNA complex"/>
    <property type="evidence" value="ECO:0007669"/>
    <property type="project" value="TreeGrafter"/>
</dbReference>
<protein>
    <recommendedName>
        <fullName evidence="9">Regulatory protein VirG</fullName>
    </recommendedName>
</protein>
<dbReference type="InterPro" id="IPR011006">
    <property type="entry name" value="CheY-like_superfamily"/>
</dbReference>
<dbReference type="AlphaFoldDB" id="A0A5C8PD92"/>
<keyword evidence="6 11" id="KW-0238">DNA-binding</keyword>
<evidence type="ECO:0000256" key="4">
    <source>
        <dbReference type="ARBA" id="ARBA00023012"/>
    </source>
</evidence>
<dbReference type="PROSITE" id="PS51755">
    <property type="entry name" value="OMPR_PHOB"/>
    <property type="match status" value="1"/>
</dbReference>
<dbReference type="InterPro" id="IPR036388">
    <property type="entry name" value="WH-like_DNA-bd_sf"/>
</dbReference>